<keyword evidence="2" id="KW-1185">Reference proteome</keyword>
<reference evidence="1 2" key="1">
    <citation type="submission" date="2021-06" db="EMBL/GenBank/DDBJ databases">
        <title>Caerostris extrusa draft genome.</title>
        <authorList>
            <person name="Kono N."/>
            <person name="Arakawa K."/>
        </authorList>
    </citation>
    <scope>NUCLEOTIDE SEQUENCE [LARGE SCALE GENOMIC DNA]</scope>
</reference>
<evidence type="ECO:0000313" key="1">
    <source>
        <dbReference type="EMBL" id="GIY57694.1"/>
    </source>
</evidence>
<gene>
    <name evidence="1" type="ORF">CEXT_494581</name>
</gene>
<accession>A0AAV4UJB3</accession>
<sequence>MGTEKKKKHPLWHIFSRHFVGFMGGREVGCGGCGSYRKQSISSKTKGSSLKADSMPNTSLLLIALLTAAEWKQLF</sequence>
<proteinExistence type="predicted"/>
<dbReference type="Proteomes" id="UP001054945">
    <property type="component" value="Unassembled WGS sequence"/>
</dbReference>
<evidence type="ECO:0000313" key="2">
    <source>
        <dbReference type="Proteomes" id="UP001054945"/>
    </source>
</evidence>
<name>A0AAV4UJB3_CAEEX</name>
<organism evidence="1 2">
    <name type="scientific">Caerostris extrusa</name>
    <name type="common">Bark spider</name>
    <name type="synonym">Caerostris bankana</name>
    <dbReference type="NCBI Taxonomy" id="172846"/>
    <lineage>
        <taxon>Eukaryota</taxon>
        <taxon>Metazoa</taxon>
        <taxon>Ecdysozoa</taxon>
        <taxon>Arthropoda</taxon>
        <taxon>Chelicerata</taxon>
        <taxon>Arachnida</taxon>
        <taxon>Araneae</taxon>
        <taxon>Araneomorphae</taxon>
        <taxon>Entelegynae</taxon>
        <taxon>Araneoidea</taxon>
        <taxon>Araneidae</taxon>
        <taxon>Caerostris</taxon>
    </lineage>
</organism>
<dbReference type="AlphaFoldDB" id="A0AAV4UJB3"/>
<dbReference type="EMBL" id="BPLR01012945">
    <property type="protein sequence ID" value="GIY57694.1"/>
    <property type="molecule type" value="Genomic_DNA"/>
</dbReference>
<protein>
    <submittedName>
        <fullName evidence="1">Uncharacterized protein</fullName>
    </submittedName>
</protein>
<comment type="caution">
    <text evidence="1">The sequence shown here is derived from an EMBL/GenBank/DDBJ whole genome shotgun (WGS) entry which is preliminary data.</text>
</comment>